<dbReference type="SUPFAM" id="SSF53335">
    <property type="entry name" value="S-adenosyl-L-methionine-dependent methyltransferases"/>
    <property type="match status" value="1"/>
</dbReference>
<dbReference type="GO" id="GO:0032259">
    <property type="term" value="P:methylation"/>
    <property type="evidence" value="ECO:0007669"/>
    <property type="project" value="UniProtKB-KW"/>
</dbReference>
<protein>
    <submittedName>
        <fullName evidence="3">Demethylrebeccamycin-D-glucose O-methyltransferase</fullName>
        <ecNumber evidence="3">2.1.1.164</ecNumber>
    </submittedName>
</protein>
<sequence length="227" mass="24850">MTSAFDAYRTSYDAVVQDSIAFSGLEHGFFLDAKADLLADVFGRHFGAPRPSLLDVGCGVGLLHRRLAGIVSEMAGTDPSPESVARAESENPGNRYRLQEGGTLPFEDRAFDATLAVCVFHHVPVVERSGLLADMRRVTRPGGLVAIIEHNPWNPLTRLAVSRCPFDHDAVLLGARETRTLLAERGLREIRSRHFLAFPFRRGWVPGVEKAIGRLPLGAQFLAHGTV</sequence>
<proteinExistence type="predicted"/>
<organism evidence="3">
    <name type="scientific">Methylobacterium bullatum</name>
    <dbReference type="NCBI Taxonomy" id="570505"/>
    <lineage>
        <taxon>Bacteria</taxon>
        <taxon>Pseudomonadati</taxon>
        <taxon>Pseudomonadota</taxon>
        <taxon>Alphaproteobacteria</taxon>
        <taxon>Hyphomicrobiales</taxon>
        <taxon>Methylobacteriaceae</taxon>
        <taxon>Methylobacterium</taxon>
    </lineage>
</organism>
<dbReference type="CDD" id="cd02440">
    <property type="entry name" value="AdoMet_MTases"/>
    <property type="match status" value="1"/>
</dbReference>
<keyword evidence="3" id="KW-0808">Transferase</keyword>
<feature type="domain" description="Methyltransferase type 11" evidence="2">
    <location>
        <begin position="54"/>
        <end position="147"/>
    </location>
</feature>
<keyword evidence="3" id="KW-0489">Methyltransferase</keyword>
<dbReference type="PANTHER" id="PTHR42912:SF80">
    <property type="entry name" value="METHYLTRANSFERASE DOMAIN-CONTAINING PROTEIN"/>
    <property type="match status" value="1"/>
</dbReference>
<dbReference type="PANTHER" id="PTHR42912">
    <property type="entry name" value="METHYLTRANSFERASE"/>
    <property type="match status" value="1"/>
</dbReference>
<evidence type="ECO:0000259" key="2">
    <source>
        <dbReference type="Pfam" id="PF08241"/>
    </source>
</evidence>
<reference evidence="3" key="1">
    <citation type="submission" date="2019-12" db="EMBL/GenBank/DDBJ databases">
        <authorList>
            <person name="Cremers G."/>
        </authorList>
    </citation>
    <scope>NUCLEOTIDE SEQUENCE</scope>
    <source>
        <strain evidence="3">Mbul1</strain>
    </source>
</reference>
<evidence type="ECO:0000256" key="1">
    <source>
        <dbReference type="SAM" id="MobiDB-lite"/>
    </source>
</evidence>
<dbReference type="GO" id="GO:0008757">
    <property type="term" value="F:S-adenosylmethionine-dependent methyltransferase activity"/>
    <property type="evidence" value="ECO:0007669"/>
    <property type="project" value="InterPro"/>
</dbReference>
<gene>
    <name evidence="3" type="primary">rebM_1</name>
    <name evidence="3" type="ORF">MBUL_02847</name>
</gene>
<dbReference type="AlphaFoldDB" id="A0A679J0Y8"/>
<feature type="region of interest" description="Disordered" evidence="1">
    <location>
        <begin position="75"/>
        <end position="95"/>
    </location>
</feature>
<dbReference type="InterPro" id="IPR013216">
    <property type="entry name" value="Methyltransf_11"/>
</dbReference>
<accession>A0A679J0Y8</accession>
<dbReference type="Pfam" id="PF08241">
    <property type="entry name" value="Methyltransf_11"/>
    <property type="match status" value="1"/>
</dbReference>
<dbReference type="InterPro" id="IPR029063">
    <property type="entry name" value="SAM-dependent_MTases_sf"/>
</dbReference>
<name>A0A679J0Y8_9HYPH</name>
<dbReference type="EC" id="2.1.1.164" evidence="3"/>
<evidence type="ECO:0000313" key="3">
    <source>
        <dbReference type="EMBL" id="CAA2104734.1"/>
    </source>
</evidence>
<dbReference type="InterPro" id="IPR050508">
    <property type="entry name" value="Methyltransf_Superfamily"/>
</dbReference>
<dbReference type="Gene3D" id="3.40.50.150">
    <property type="entry name" value="Vaccinia Virus protein VP39"/>
    <property type="match status" value="1"/>
</dbReference>
<dbReference type="EMBL" id="LR743504">
    <property type="protein sequence ID" value="CAA2104734.1"/>
    <property type="molecule type" value="Genomic_DNA"/>
</dbReference>
<dbReference type="GO" id="GO:0102082">
    <property type="term" value="F:demethylrebeccamycin--D-glucose O-methyltransferase activity"/>
    <property type="evidence" value="ECO:0007669"/>
    <property type="project" value="UniProtKB-EC"/>
</dbReference>